<name>A0ACB8ZEJ9_9ASTR</name>
<gene>
    <name evidence="1" type="ORF">L1987_79166</name>
</gene>
<reference evidence="1 2" key="2">
    <citation type="journal article" date="2022" name="Mol. Ecol. Resour.">
        <title>The genomes of chicory, endive, great burdock and yacon provide insights into Asteraceae paleo-polyploidization history and plant inulin production.</title>
        <authorList>
            <person name="Fan W."/>
            <person name="Wang S."/>
            <person name="Wang H."/>
            <person name="Wang A."/>
            <person name="Jiang F."/>
            <person name="Liu H."/>
            <person name="Zhao H."/>
            <person name="Xu D."/>
            <person name="Zhang Y."/>
        </authorList>
    </citation>
    <scope>NUCLEOTIDE SEQUENCE [LARGE SCALE GENOMIC DNA]</scope>
    <source>
        <strain evidence="2">cv. Yunnan</strain>
        <tissue evidence="1">Leaves</tissue>
    </source>
</reference>
<evidence type="ECO:0000313" key="1">
    <source>
        <dbReference type="EMBL" id="KAI3696156.1"/>
    </source>
</evidence>
<dbReference type="EMBL" id="CM042043">
    <property type="protein sequence ID" value="KAI3696156.1"/>
    <property type="molecule type" value="Genomic_DNA"/>
</dbReference>
<proteinExistence type="predicted"/>
<evidence type="ECO:0000313" key="2">
    <source>
        <dbReference type="Proteomes" id="UP001056120"/>
    </source>
</evidence>
<accession>A0ACB8ZEJ9</accession>
<sequence length="347" mass="37723">MHLQTVLALVVISILVPASAQKSSQCERSCGNVAIPFPFGSGEECYGDSPDFHVSCNRSRDGYTPFYGDVAVKDISPSTGEIEIMLSVAHECYTSSGSRRNTTNNYANTSYLELGAFHISTKNRFVAIGCDTLAIIERTGNDESSGTGCISTCDSNTEITDGSCSGIGCCKVEIPKGMSSFGLIVDINECLNPENHDCQHTCIDTPGSYECKCRKGYSGNGKKSESGCTLDQSLFITITICAFAATILILVLVTWVYVGVKKHKERCLRLKGDERPTMKEVAIELEGILASMIQKHPWVQSTSNEEEGEYLLREPMDDYGYTDSSHTVSATFDSMSQHTILPIASGR</sequence>
<protein>
    <submittedName>
        <fullName evidence="1">Uncharacterized protein</fullName>
    </submittedName>
</protein>
<reference evidence="2" key="1">
    <citation type="journal article" date="2022" name="Mol. Ecol. Resour.">
        <title>The genomes of chicory, endive, great burdock and yacon provide insights into Asteraceae palaeo-polyploidization history and plant inulin production.</title>
        <authorList>
            <person name="Fan W."/>
            <person name="Wang S."/>
            <person name="Wang H."/>
            <person name="Wang A."/>
            <person name="Jiang F."/>
            <person name="Liu H."/>
            <person name="Zhao H."/>
            <person name="Xu D."/>
            <person name="Zhang Y."/>
        </authorList>
    </citation>
    <scope>NUCLEOTIDE SEQUENCE [LARGE SCALE GENOMIC DNA]</scope>
    <source>
        <strain evidence="2">cv. Yunnan</strain>
    </source>
</reference>
<organism evidence="1 2">
    <name type="scientific">Smallanthus sonchifolius</name>
    <dbReference type="NCBI Taxonomy" id="185202"/>
    <lineage>
        <taxon>Eukaryota</taxon>
        <taxon>Viridiplantae</taxon>
        <taxon>Streptophyta</taxon>
        <taxon>Embryophyta</taxon>
        <taxon>Tracheophyta</taxon>
        <taxon>Spermatophyta</taxon>
        <taxon>Magnoliopsida</taxon>
        <taxon>eudicotyledons</taxon>
        <taxon>Gunneridae</taxon>
        <taxon>Pentapetalae</taxon>
        <taxon>asterids</taxon>
        <taxon>campanulids</taxon>
        <taxon>Asterales</taxon>
        <taxon>Asteraceae</taxon>
        <taxon>Asteroideae</taxon>
        <taxon>Heliantheae alliance</taxon>
        <taxon>Millerieae</taxon>
        <taxon>Smallanthus</taxon>
    </lineage>
</organism>
<comment type="caution">
    <text evidence="1">The sequence shown here is derived from an EMBL/GenBank/DDBJ whole genome shotgun (WGS) entry which is preliminary data.</text>
</comment>
<dbReference type="Proteomes" id="UP001056120">
    <property type="component" value="Linkage Group LG26"/>
</dbReference>
<keyword evidence="2" id="KW-1185">Reference proteome</keyword>